<dbReference type="Proteomes" id="UP000056502">
    <property type="component" value="Chromosome II"/>
</dbReference>
<dbReference type="SUPFAM" id="SSF56784">
    <property type="entry name" value="HAD-like"/>
    <property type="match status" value="1"/>
</dbReference>
<name>A0A0M5L9D7_LEPIR</name>
<evidence type="ECO:0000313" key="1">
    <source>
        <dbReference type="EMBL" id="ALE41586.1"/>
    </source>
</evidence>
<dbReference type="AlphaFoldDB" id="A0A0M5L9D7"/>
<dbReference type="InterPro" id="IPR036412">
    <property type="entry name" value="HAD-like_sf"/>
</dbReference>
<accession>A0A0M5L9D7</accession>
<gene>
    <name evidence="1" type="ORF">G436_4454</name>
</gene>
<organism evidence="1">
    <name type="scientific">Leptospira interrogans serovar Hardjo str. Norma</name>
    <dbReference type="NCBI Taxonomy" id="1279460"/>
    <lineage>
        <taxon>Bacteria</taxon>
        <taxon>Pseudomonadati</taxon>
        <taxon>Spirochaetota</taxon>
        <taxon>Spirochaetia</taxon>
        <taxon>Leptospirales</taxon>
        <taxon>Leptospiraceae</taxon>
        <taxon>Leptospira</taxon>
    </lineage>
</organism>
<dbReference type="PATRIC" id="fig|1279460.3.peg.4558"/>
<evidence type="ECO:0000313" key="2">
    <source>
        <dbReference type="Proteomes" id="UP000056502"/>
    </source>
</evidence>
<sequence>MAIGDGANDSLMLNEAGIGIGFHAKEGLKKQIVNWIDFAPMDVLLFLFP</sequence>
<dbReference type="InterPro" id="IPR023214">
    <property type="entry name" value="HAD_sf"/>
</dbReference>
<dbReference type="Gene3D" id="3.40.50.1000">
    <property type="entry name" value="HAD superfamily/HAD-like"/>
    <property type="match status" value="1"/>
</dbReference>
<protein>
    <submittedName>
        <fullName evidence="1">Phosphoserine phosphatase</fullName>
    </submittedName>
</protein>
<reference evidence="1 2" key="1">
    <citation type="journal article" date="2015" name="Genome Announc.">
        <title>Whole-Genome Sequence of Leptospira interrogans Serovar Hardjo Subtype Hardjoprajitno Strain Norma, Isolated from Cattle in a Leptospirosis Outbreak in Brazil.</title>
        <authorList>
            <person name="Cosate M.R."/>
            <person name="Soares S.C."/>
            <person name="Mendes T.A."/>
            <person name="Raittz R.T."/>
            <person name="Moreira E.C."/>
            <person name="Leite R."/>
            <person name="Fernandes G.R."/>
            <person name="Haddad J.P."/>
            <person name="Ortega J.M."/>
        </authorList>
    </citation>
    <scope>NUCLEOTIDE SEQUENCE [LARGE SCALE GENOMIC DNA]</scope>
    <source>
        <strain evidence="1 2">Norma</strain>
    </source>
</reference>
<dbReference type="EMBL" id="CP012604">
    <property type="protein sequence ID" value="ALE41586.1"/>
    <property type="molecule type" value="Genomic_DNA"/>
</dbReference>
<proteinExistence type="predicted"/>